<gene>
    <name evidence="1" type="ORF">E2986_13071</name>
</gene>
<sequence length="460" mass="52455">MDVSKNRQRYKHYTCLCFSVMGQRRFRVSMGVLIAPPEAGDASINIIPQMKKYSAIPGKSSKSLVPAVSERNVTNRSALMIASNYDSTNNINKDTHRHTVLMDDNMFDKMSNSTIHNSCQFPYYRSNKSDKCADAVLVKDIGVSCKLLNQNTSKMSLPETRILVKHLKKEYNDLTSITNKITAYTKDILSHLSKKNQRKHPLLKDLIASKHAIASQYVDTKGNLCLKLRLFNNAETQCTAQQVVEDSDNILCKSEYKLNPLLNIEDLNYYNVILNILNNMPRNIINASVEHIKLRAEIDGGTMKFDVNLTKGTSQDFWEIITKPLCISSMEISRQHKFLLDLVKRKDEEISEYKVEGADAMNFYNEFTLYEYNKTSTESTSSNNDDTQEMVQNRFVQNDSKNICNSDTTVQRITESVYSENKKQNKDTTSKKVTTNKIGTANISYRPPKKLKKGLNEPIL</sequence>
<dbReference type="EMBL" id="WNWW01000372">
    <property type="protein sequence ID" value="KAF3425600.1"/>
    <property type="molecule type" value="Genomic_DNA"/>
</dbReference>
<organism evidence="1 2">
    <name type="scientific">Frieseomelitta varia</name>
    <dbReference type="NCBI Taxonomy" id="561572"/>
    <lineage>
        <taxon>Eukaryota</taxon>
        <taxon>Metazoa</taxon>
        <taxon>Ecdysozoa</taxon>
        <taxon>Arthropoda</taxon>
        <taxon>Hexapoda</taxon>
        <taxon>Insecta</taxon>
        <taxon>Pterygota</taxon>
        <taxon>Neoptera</taxon>
        <taxon>Endopterygota</taxon>
        <taxon>Hymenoptera</taxon>
        <taxon>Apocrita</taxon>
        <taxon>Aculeata</taxon>
        <taxon>Apoidea</taxon>
        <taxon>Anthophila</taxon>
        <taxon>Apidae</taxon>
        <taxon>Frieseomelitta</taxon>
    </lineage>
</organism>
<dbReference type="Proteomes" id="UP000655588">
    <property type="component" value="Unassembled WGS sequence"/>
</dbReference>
<reference evidence="1" key="1">
    <citation type="submission" date="2019-11" db="EMBL/GenBank/DDBJ databases">
        <title>The nuclear and mitochondrial genomes of Frieseomelitta varia - a highly eusocial stingless bee (Meliponini) with a permanently sterile worker caste.</title>
        <authorList>
            <person name="Freitas F.C.P."/>
            <person name="Lourenco A.P."/>
            <person name="Nunes F.M.F."/>
            <person name="Paschoal A.R."/>
            <person name="Abreu F.C.P."/>
            <person name="Barbin F.O."/>
            <person name="Bataglia L."/>
            <person name="Cardoso-Junior C.A.M."/>
            <person name="Cervoni M.S."/>
            <person name="Silva S.R."/>
            <person name="Dalarmi F."/>
            <person name="Del Lama M.A."/>
            <person name="Depintor T.S."/>
            <person name="Ferreira K.M."/>
            <person name="Goria P.S."/>
            <person name="Jaskot M.C."/>
            <person name="Lago D.C."/>
            <person name="Luna-Lucena D."/>
            <person name="Moda L.M."/>
            <person name="Nascimento L."/>
            <person name="Pedrino M."/>
            <person name="Rabico F.O."/>
            <person name="Sanches F.C."/>
            <person name="Santos D.E."/>
            <person name="Santos C.G."/>
            <person name="Vieira J."/>
            <person name="Lopes T.F."/>
            <person name="Barchuk A.R."/>
            <person name="Hartfelder K."/>
            <person name="Simoes Z.L.P."/>
            <person name="Bitondi M.M.G."/>
            <person name="Pinheiro D.G."/>
        </authorList>
    </citation>
    <scope>NUCLEOTIDE SEQUENCE</scope>
    <source>
        <strain evidence="1">USP_RPSP 00005682</strain>
        <tissue evidence="1">Whole individual</tissue>
    </source>
</reference>
<comment type="caution">
    <text evidence="1">The sequence shown here is derived from an EMBL/GenBank/DDBJ whole genome shotgun (WGS) entry which is preliminary data.</text>
</comment>
<keyword evidence="2" id="KW-1185">Reference proteome</keyword>
<proteinExistence type="predicted"/>
<name>A0A833S6H6_9HYME</name>
<accession>A0A833S6H6</accession>
<evidence type="ECO:0000313" key="1">
    <source>
        <dbReference type="EMBL" id="KAF3425600.1"/>
    </source>
</evidence>
<dbReference type="AlphaFoldDB" id="A0A833S6H6"/>
<evidence type="ECO:0000313" key="2">
    <source>
        <dbReference type="Proteomes" id="UP000655588"/>
    </source>
</evidence>
<dbReference type="Gene3D" id="1.10.287.450">
    <property type="entry name" value="Helix hairpin bin"/>
    <property type="match status" value="1"/>
</dbReference>
<protein>
    <submittedName>
        <fullName evidence="1">Uncharacterized protein</fullName>
    </submittedName>
</protein>